<accession>A0ACC3NPT4</accession>
<name>A0ACC3NPT4_9PEZI</name>
<protein>
    <submittedName>
        <fullName evidence="1">Uncharacterized protein</fullName>
    </submittedName>
</protein>
<evidence type="ECO:0000313" key="1">
    <source>
        <dbReference type="EMBL" id="KAK3720374.1"/>
    </source>
</evidence>
<keyword evidence="2" id="KW-1185">Reference proteome</keyword>
<sequence>MRRRFLRPGIETAPTSGGIARFKYSTPIFQEDDVVDLTLPIGSHGEQITIRRLHVAEIRRSRYSGRVEYKLHDPAQNRIDYTRWFEELSLSEHDASVPDPMCKRVTKRGQQCASTPTFPSGLCIKHKAKLDWDREKIRRKLEVEIKERSTDGDLPLQRDHAASTPSQSDSAPRELSHLGQSTTLLADASQHVATHQIAMSMWGDVELFATATSSYGVAADPDTHAVSEGRWRTCIILIVLCAATILFSLTIALWWTLTHHNDVSGGFTMGGYIVAVSGLPLYVMQNRHSKDCRCWRRSPKRARTM</sequence>
<dbReference type="EMBL" id="JAUTXU010000022">
    <property type="protein sequence ID" value="KAK3720374.1"/>
    <property type="molecule type" value="Genomic_DNA"/>
</dbReference>
<dbReference type="Proteomes" id="UP001281147">
    <property type="component" value="Unassembled WGS sequence"/>
</dbReference>
<organism evidence="1 2">
    <name type="scientific">Vermiconidia calcicola</name>
    <dbReference type="NCBI Taxonomy" id="1690605"/>
    <lineage>
        <taxon>Eukaryota</taxon>
        <taxon>Fungi</taxon>
        <taxon>Dikarya</taxon>
        <taxon>Ascomycota</taxon>
        <taxon>Pezizomycotina</taxon>
        <taxon>Dothideomycetes</taxon>
        <taxon>Dothideomycetidae</taxon>
        <taxon>Mycosphaerellales</taxon>
        <taxon>Extremaceae</taxon>
        <taxon>Vermiconidia</taxon>
    </lineage>
</organism>
<gene>
    <name evidence="1" type="ORF">LTR37_003785</name>
</gene>
<comment type="caution">
    <text evidence="1">The sequence shown here is derived from an EMBL/GenBank/DDBJ whole genome shotgun (WGS) entry which is preliminary data.</text>
</comment>
<evidence type="ECO:0000313" key="2">
    <source>
        <dbReference type="Proteomes" id="UP001281147"/>
    </source>
</evidence>
<proteinExistence type="predicted"/>
<reference evidence="1" key="1">
    <citation type="submission" date="2023-07" db="EMBL/GenBank/DDBJ databases">
        <title>Black Yeasts Isolated from many extreme environments.</title>
        <authorList>
            <person name="Coleine C."/>
            <person name="Stajich J.E."/>
            <person name="Selbmann L."/>
        </authorList>
    </citation>
    <scope>NUCLEOTIDE SEQUENCE</scope>
    <source>
        <strain evidence="1">CCFEE 5714</strain>
    </source>
</reference>